<gene>
    <name evidence="2" type="ORF">SAMN04489842_4024</name>
</gene>
<feature type="region of interest" description="Disordered" evidence="1">
    <location>
        <begin position="1"/>
        <end position="21"/>
    </location>
</feature>
<keyword evidence="3" id="KW-1185">Reference proteome</keyword>
<sequence>MPPDDRTGRQNDRKEELVSCTEKSVSEWGRVDIPPHDIVRQPGKDERKAWNSDYLGEHIETEPSVSFESLPVTKDAIRIPELQQGSNHTYFVEILETEEELAEVVALELLPNELPAEVPEQCRERFDGLRDRYRKIDFDDTVLVFVASGRGSSSIEQRWARVEAANDGLHLHGYYSQPEIVTSDGTFWASLLAIDRTGIENQGARVSLTVDECNRVHFESTEGFVTLIPALVGNDWVKTATLEVRIISADGHERVSDSVSVGSDLQWWRTLGLFGEYGESYTVEARVEGFGMETTETYHADAPLGIWLTEDGKLTIESTAGRR</sequence>
<evidence type="ECO:0000256" key="1">
    <source>
        <dbReference type="SAM" id="MobiDB-lite"/>
    </source>
</evidence>
<protein>
    <submittedName>
        <fullName evidence="2">Uncharacterized protein</fullName>
    </submittedName>
</protein>
<evidence type="ECO:0000313" key="3">
    <source>
        <dbReference type="Proteomes" id="UP000198848"/>
    </source>
</evidence>
<dbReference type="Proteomes" id="UP000198848">
    <property type="component" value="Unassembled WGS sequence"/>
</dbReference>
<evidence type="ECO:0000313" key="2">
    <source>
        <dbReference type="EMBL" id="SDR43909.1"/>
    </source>
</evidence>
<reference evidence="3" key="1">
    <citation type="submission" date="2016-10" db="EMBL/GenBank/DDBJ databases">
        <authorList>
            <person name="Varghese N."/>
            <person name="Submissions S."/>
        </authorList>
    </citation>
    <scope>NUCLEOTIDE SEQUENCE [LARGE SCALE GENOMIC DNA]</scope>
    <source>
        <strain evidence="3">DSM 24767</strain>
    </source>
</reference>
<dbReference type="EMBL" id="FNLC01000007">
    <property type="protein sequence ID" value="SDR43909.1"/>
    <property type="molecule type" value="Genomic_DNA"/>
</dbReference>
<accession>A0A1H1J1V9</accession>
<name>A0A1H1J1V9_NATTX</name>
<proteinExistence type="predicted"/>
<organism evidence="2 3">
    <name type="scientific">Natronobacterium texcoconense</name>
    <dbReference type="NCBI Taxonomy" id="1095778"/>
    <lineage>
        <taxon>Archaea</taxon>
        <taxon>Methanobacteriati</taxon>
        <taxon>Methanobacteriota</taxon>
        <taxon>Stenosarchaea group</taxon>
        <taxon>Halobacteria</taxon>
        <taxon>Halobacteriales</taxon>
        <taxon>Natrialbaceae</taxon>
        <taxon>Natronobacterium</taxon>
    </lineage>
</organism>
<dbReference type="AlphaFoldDB" id="A0A1H1J1V9"/>
<feature type="compositionally biased region" description="Basic and acidic residues" evidence="1">
    <location>
        <begin position="1"/>
        <end position="17"/>
    </location>
</feature>